<dbReference type="PANTHER" id="PTHR30136">
    <property type="entry name" value="HELIX-TURN-HELIX TRANSCRIPTIONAL REGULATOR, ICLR FAMILY"/>
    <property type="match status" value="1"/>
</dbReference>
<evidence type="ECO:0000313" key="4">
    <source>
        <dbReference type="EMBL" id="SFE60193.1"/>
    </source>
</evidence>
<feature type="domain" description="IclR-ED" evidence="3">
    <location>
        <begin position="33"/>
        <end position="220"/>
    </location>
</feature>
<dbReference type="InterPro" id="IPR029016">
    <property type="entry name" value="GAF-like_dom_sf"/>
</dbReference>
<dbReference type="InterPro" id="IPR050707">
    <property type="entry name" value="HTH_MetabolicPath_Reg"/>
</dbReference>
<dbReference type="Gene3D" id="1.10.10.10">
    <property type="entry name" value="Winged helix-like DNA-binding domain superfamily/Winged helix DNA-binding domain"/>
    <property type="match status" value="1"/>
</dbReference>
<dbReference type="EMBL" id="FOMW01000008">
    <property type="protein sequence ID" value="SFE60193.1"/>
    <property type="molecule type" value="Genomic_DNA"/>
</dbReference>
<gene>
    <name evidence="4" type="ORF">SAMN04488523_108223</name>
</gene>
<dbReference type="GO" id="GO:0045892">
    <property type="term" value="P:negative regulation of DNA-templated transcription"/>
    <property type="evidence" value="ECO:0007669"/>
    <property type="project" value="TreeGrafter"/>
</dbReference>
<name>A0A1I2BXM0_9RHOB</name>
<dbReference type="InterPro" id="IPR014757">
    <property type="entry name" value="Tscrpt_reg_IclR_C"/>
</dbReference>
<keyword evidence="1" id="KW-0805">Transcription regulation</keyword>
<protein>
    <submittedName>
        <fullName evidence="4">Transcriptional regulator, IclR family</fullName>
    </submittedName>
</protein>
<keyword evidence="2" id="KW-0804">Transcription</keyword>
<dbReference type="PANTHER" id="PTHR30136:SF35">
    <property type="entry name" value="HTH-TYPE TRANSCRIPTIONAL REGULATOR RV1719"/>
    <property type="match status" value="1"/>
</dbReference>
<organism evidence="4 5">
    <name type="scientific">Sulfitobacter brevis</name>
    <dbReference type="NCBI Taxonomy" id="74348"/>
    <lineage>
        <taxon>Bacteria</taxon>
        <taxon>Pseudomonadati</taxon>
        <taxon>Pseudomonadota</taxon>
        <taxon>Alphaproteobacteria</taxon>
        <taxon>Rhodobacterales</taxon>
        <taxon>Roseobacteraceae</taxon>
        <taxon>Sulfitobacter</taxon>
    </lineage>
</organism>
<keyword evidence="5" id="KW-1185">Reference proteome</keyword>
<dbReference type="SUPFAM" id="SSF55781">
    <property type="entry name" value="GAF domain-like"/>
    <property type="match status" value="1"/>
</dbReference>
<dbReference type="AlphaFoldDB" id="A0A1I2BXM0"/>
<dbReference type="GO" id="GO:0003700">
    <property type="term" value="F:DNA-binding transcription factor activity"/>
    <property type="evidence" value="ECO:0007669"/>
    <property type="project" value="TreeGrafter"/>
</dbReference>
<dbReference type="Pfam" id="PF01614">
    <property type="entry name" value="IclR_C"/>
    <property type="match status" value="1"/>
</dbReference>
<sequence>MDAGTTRRLLVTLRDEGVVGQSQKTGNYFLAMQVMRWAAAVPDGKSLRDIAETSLNELSNHIRTTVFLSVLHEDSAVCLSRFHGDAPVQVRWWSVGGTLPLNCGAAPRLLLAYLPEDERERIINAPLIALTSQSMTNRDELRAELERIRATGWSHARDDVAEGLSALAAPIRDETGAVVAAVSLGGLSPTVASPEGIDPPPRAYTELLRCCKKITQELALDDFTS</sequence>
<dbReference type="InterPro" id="IPR036388">
    <property type="entry name" value="WH-like_DNA-bd_sf"/>
</dbReference>
<dbReference type="PROSITE" id="PS51078">
    <property type="entry name" value="ICLR_ED"/>
    <property type="match status" value="1"/>
</dbReference>
<dbReference type="Proteomes" id="UP000198977">
    <property type="component" value="Unassembled WGS sequence"/>
</dbReference>
<evidence type="ECO:0000313" key="5">
    <source>
        <dbReference type="Proteomes" id="UP000198977"/>
    </source>
</evidence>
<evidence type="ECO:0000259" key="3">
    <source>
        <dbReference type="PROSITE" id="PS51078"/>
    </source>
</evidence>
<dbReference type="Gene3D" id="3.30.450.40">
    <property type="match status" value="1"/>
</dbReference>
<evidence type="ECO:0000256" key="1">
    <source>
        <dbReference type="ARBA" id="ARBA00023015"/>
    </source>
</evidence>
<proteinExistence type="predicted"/>
<reference evidence="4 5" key="1">
    <citation type="submission" date="2016-10" db="EMBL/GenBank/DDBJ databases">
        <authorList>
            <person name="de Groot N.N."/>
        </authorList>
    </citation>
    <scope>NUCLEOTIDE SEQUENCE [LARGE SCALE GENOMIC DNA]</scope>
    <source>
        <strain evidence="4 5">DSM 11443</strain>
    </source>
</reference>
<accession>A0A1I2BXM0</accession>
<dbReference type="GO" id="GO:0003677">
    <property type="term" value="F:DNA binding"/>
    <property type="evidence" value="ECO:0007669"/>
    <property type="project" value="TreeGrafter"/>
</dbReference>
<dbReference type="STRING" id="74348.SAMN04488523_108223"/>
<evidence type="ECO:0000256" key="2">
    <source>
        <dbReference type="ARBA" id="ARBA00023163"/>
    </source>
</evidence>